<dbReference type="Proteomes" id="UP000095008">
    <property type="component" value="Unassembled WGS sequence"/>
</dbReference>
<accession>A0A1C2HWT8</accession>
<name>A0A1C2HWT8_ACITH</name>
<comment type="caution">
    <text evidence="1">The sequence shown here is derived from an EMBL/GenBank/DDBJ whole genome shotgun (WGS) entry which is preliminary data.</text>
</comment>
<reference evidence="1" key="1">
    <citation type="journal article" date="2016" name="Int. J. Mol. Sci.">
        <title>Comparative genomics of the extreme acidophile Acidithiobacillus thiooxidans reveals intraspecific divergence and niche adaptation.</title>
        <authorList>
            <person name="Zhang X."/>
            <person name="Feng X."/>
            <person name="Tao J."/>
            <person name="Ma L."/>
            <person name="Xiao Y."/>
            <person name="Liang Y."/>
            <person name="Liu X."/>
            <person name="Yin H."/>
        </authorList>
    </citation>
    <scope>NUCLEOTIDE SEQUENCE [LARGE SCALE GENOMIC DNA]</scope>
    <source>
        <strain evidence="1">DXS-W</strain>
    </source>
</reference>
<sequence length="102" mass="11615">MKTDQEIMKSHTTGPWQAKRLGAHDAWVVLWPDKGGEYMRRLDDKGQFTEADAKLIAALPELLEAAIQINALSIQGEAHKRLREILHKMRDQSESPHPEHPV</sequence>
<dbReference type="RefSeq" id="WP_031568984.1">
    <property type="nucleotide sequence ID" value="NZ_JABBDU010000087.1"/>
</dbReference>
<evidence type="ECO:0000313" key="1">
    <source>
        <dbReference type="EMBL" id="OCX68191.1"/>
    </source>
</evidence>
<dbReference type="GeneID" id="60696807"/>
<organism evidence="1 2">
    <name type="scientific">Acidithiobacillus thiooxidans</name>
    <name type="common">Thiobacillus thiooxidans</name>
    <dbReference type="NCBI Taxonomy" id="930"/>
    <lineage>
        <taxon>Bacteria</taxon>
        <taxon>Pseudomonadati</taxon>
        <taxon>Pseudomonadota</taxon>
        <taxon>Acidithiobacillia</taxon>
        <taxon>Acidithiobacillales</taxon>
        <taxon>Acidithiobacillaceae</taxon>
        <taxon>Acidithiobacillus</taxon>
    </lineage>
</organism>
<dbReference type="EMBL" id="LWRY01000274">
    <property type="protein sequence ID" value="OCX68191.1"/>
    <property type="molecule type" value="Genomic_DNA"/>
</dbReference>
<evidence type="ECO:0000313" key="2">
    <source>
        <dbReference type="Proteomes" id="UP000095008"/>
    </source>
</evidence>
<dbReference type="AlphaFoldDB" id="A0A1C2HWT8"/>
<keyword evidence="2" id="KW-1185">Reference proteome</keyword>
<protein>
    <submittedName>
        <fullName evidence="1">Uncharacterized protein</fullName>
    </submittedName>
</protein>
<proteinExistence type="predicted"/>
<gene>
    <name evidence="1" type="ORF">A6M23_18840</name>
</gene>